<keyword evidence="3" id="KW-1185">Reference proteome</keyword>
<dbReference type="InterPro" id="IPR045173">
    <property type="entry name" value="Cdt1"/>
</dbReference>
<dbReference type="Proteomes" id="UP001604277">
    <property type="component" value="Unassembled WGS sequence"/>
</dbReference>
<dbReference type="AlphaFoldDB" id="A0ABD1X301"/>
<dbReference type="InterPro" id="IPR036390">
    <property type="entry name" value="WH_DNA-bd_sf"/>
</dbReference>
<dbReference type="SUPFAM" id="SSF46785">
    <property type="entry name" value="Winged helix' DNA-binding domain"/>
    <property type="match status" value="1"/>
</dbReference>
<dbReference type="InterPro" id="IPR014939">
    <property type="entry name" value="CDT1_Gemini-bd-like"/>
</dbReference>
<dbReference type="SMART" id="SM01075">
    <property type="entry name" value="CDT1"/>
    <property type="match status" value="1"/>
</dbReference>
<dbReference type="PANTHER" id="PTHR28637">
    <property type="entry name" value="DNA REPLICATION FACTOR CDT1"/>
    <property type="match status" value="1"/>
</dbReference>
<name>A0ABD1X301_9LAMI</name>
<feature type="domain" description="CDT1 Geminin-binding" evidence="1">
    <location>
        <begin position="70"/>
        <end position="178"/>
    </location>
</feature>
<proteinExistence type="predicted"/>
<evidence type="ECO:0000313" key="3">
    <source>
        <dbReference type="Proteomes" id="UP001604277"/>
    </source>
</evidence>
<gene>
    <name evidence="2" type="ORF">Fot_00027</name>
</gene>
<reference evidence="3" key="1">
    <citation type="submission" date="2024-07" db="EMBL/GenBank/DDBJ databases">
        <title>Two chromosome-level genome assemblies of Korean endemic species Abeliophyllum distichum and Forsythia ovata (Oleaceae).</title>
        <authorList>
            <person name="Jang H."/>
        </authorList>
    </citation>
    <scope>NUCLEOTIDE SEQUENCE [LARGE SCALE GENOMIC DNA]</scope>
</reference>
<sequence length="178" mass="20128">MEQTGQENNAQEAREVCLNGAENSSALSSVPSLENGILQKQQPEAKFSSPTPVKTKEPSRIKCKEEAFELPEKYTALSEFFDRLICSLRLLSLRKKSPTFQNISTQVEILAGRKFLLGHLAKIKYVLPEAVQIDKILVHDEETKCMKPMLKLHCYLMLLKVIMENLCSWTSAIFSLPV</sequence>
<dbReference type="PANTHER" id="PTHR28637:SF13">
    <property type="entry name" value="EXPRESSED PROTEIN"/>
    <property type="match status" value="1"/>
</dbReference>
<dbReference type="Pfam" id="PF08839">
    <property type="entry name" value="CDT1"/>
    <property type="match status" value="1"/>
</dbReference>
<protein>
    <submittedName>
        <fullName evidence="2">CDT1-like protein a</fullName>
    </submittedName>
</protein>
<accession>A0ABD1X301</accession>
<organism evidence="2 3">
    <name type="scientific">Forsythia ovata</name>
    <dbReference type="NCBI Taxonomy" id="205694"/>
    <lineage>
        <taxon>Eukaryota</taxon>
        <taxon>Viridiplantae</taxon>
        <taxon>Streptophyta</taxon>
        <taxon>Embryophyta</taxon>
        <taxon>Tracheophyta</taxon>
        <taxon>Spermatophyta</taxon>
        <taxon>Magnoliopsida</taxon>
        <taxon>eudicotyledons</taxon>
        <taxon>Gunneridae</taxon>
        <taxon>Pentapetalae</taxon>
        <taxon>asterids</taxon>
        <taxon>lamiids</taxon>
        <taxon>Lamiales</taxon>
        <taxon>Oleaceae</taxon>
        <taxon>Forsythieae</taxon>
        <taxon>Forsythia</taxon>
    </lineage>
</organism>
<evidence type="ECO:0000313" key="2">
    <source>
        <dbReference type="EMBL" id="KAL2555288.1"/>
    </source>
</evidence>
<evidence type="ECO:0000259" key="1">
    <source>
        <dbReference type="SMART" id="SM01075"/>
    </source>
</evidence>
<dbReference type="EMBL" id="JBFOLJ010000001">
    <property type="protein sequence ID" value="KAL2555288.1"/>
    <property type="molecule type" value="Genomic_DNA"/>
</dbReference>
<comment type="caution">
    <text evidence="2">The sequence shown here is derived from an EMBL/GenBank/DDBJ whole genome shotgun (WGS) entry which is preliminary data.</text>
</comment>